<dbReference type="AlphaFoldDB" id="A0A8P4KFK2"/>
<dbReference type="GeneTree" id="ENSGT00940000170707"/>
<dbReference type="InterPro" id="IPR029034">
    <property type="entry name" value="Cystine-knot_cytokine"/>
</dbReference>
<dbReference type="Proteomes" id="UP000694389">
    <property type="component" value="Unassembled WGS sequence"/>
</dbReference>
<keyword evidence="8" id="KW-1185">Reference proteome</keyword>
<evidence type="ECO:0000256" key="4">
    <source>
        <dbReference type="ARBA" id="ARBA00022525"/>
    </source>
</evidence>
<keyword evidence="3" id="KW-0202">Cytokine</keyword>
<gene>
    <name evidence="7" type="primary">il17c</name>
</gene>
<evidence type="ECO:0008006" key="9">
    <source>
        <dbReference type="Google" id="ProtNLM"/>
    </source>
</evidence>
<dbReference type="Pfam" id="PF06083">
    <property type="entry name" value="IL17"/>
    <property type="match status" value="1"/>
</dbReference>
<evidence type="ECO:0000256" key="6">
    <source>
        <dbReference type="SAM" id="MobiDB-lite"/>
    </source>
</evidence>
<comment type="similarity">
    <text evidence="2">Belongs to the IL-17 family.</text>
</comment>
<name>A0A8P4KFK2_DICLA</name>
<feature type="compositionally biased region" description="Polar residues" evidence="6">
    <location>
        <begin position="107"/>
        <end position="117"/>
    </location>
</feature>
<feature type="region of interest" description="Disordered" evidence="6">
    <location>
        <begin position="1"/>
        <end position="39"/>
    </location>
</feature>
<feature type="region of interest" description="Disordered" evidence="6">
    <location>
        <begin position="99"/>
        <end position="120"/>
    </location>
</feature>
<reference evidence="7" key="2">
    <citation type="submission" date="2025-09" db="UniProtKB">
        <authorList>
            <consortium name="Ensembl"/>
        </authorList>
    </citation>
    <scope>IDENTIFICATION</scope>
</reference>
<dbReference type="Gene3D" id="2.10.90.10">
    <property type="entry name" value="Cystine-knot cytokines"/>
    <property type="match status" value="1"/>
</dbReference>
<dbReference type="InterPro" id="IPR010345">
    <property type="entry name" value="IL-17_fam"/>
</dbReference>
<feature type="compositionally biased region" description="Basic and acidic residues" evidence="6">
    <location>
        <begin position="14"/>
        <end position="25"/>
    </location>
</feature>
<accession>A0A8P4KFK2</accession>
<keyword evidence="5" id="KW-0732">Signal</keyword>
<organism evidence="7 8">
    <name type="scientific">Dicentrarchus labrax</name>
    <name type="common">European seabass</name>
    <name type="synonym">Morone labrax</name>
    <dbReference type="NCBI Taxonomy" id="13489"/>
    <lineage>
        <taxon>Eukaryota</taxon>
        <taxon>Metazoa</taxon>
        <taxon>Chordata</taxon>
        <taxon>Craniata</taxon>
        <taxon>Vertebrata</taxon>
        <taxon>Euteleostomi</taxon>
        <taxon>Actinopterygii</taxon>
        <taxon>Neopterygii</taxon>
        <taxon>Teleostei</taxon>
        <taxon>Neoteleostei</taxon>
        <taxon>Acanthomorphata</taxon>
        <taxon>Eupercaria</taxon>
        <taxon>Moronidae</taxon>
        <taxon>Dicentrarchus</taxon>
    </lineage>
</organism>
<comment type="subcellular location">
    <subcellularLocation>
        <location evidence="1">Secreted</location>
    </subcellularLocation>
</comment>
<keyword evidence="4" id="KW-0964">Secreted</keyword>
<dbReference type="Ensembl" id="ENSDLAT00005072271.1">
    <property type="protein sequence ID" value="ENSDLAP00005082760.1"/>
    <property type="gene ID" value="ENSDLAG00005019452.2"/>
</dbReference>
<dbReference type="InterPro" id="IPR020440">
    <property type="entry name" value="IL-17_chr"/>
</dbReference>
<evidence type="ECO:0000256" key="2">
    <source>
        <dbReference type="ARBA" id="ARBA00007236"/>
    </source>
</evidence>
<dbReference type="GO" id="GO:0005125">
    <property type="term" value="F:cytokine activity"/>
    <property type="evidence" value="ECO:0007669"/>
    <property type="project" value="UniProtKB-KW"/>
</dbReference>
<dbReference type="GO" id="GO:0005615">
    <property type="term" value="C:extracellular space"/>
    <property type="evidence" value="ECO:0007669"/>
    <property type="project" value="UniProtKB-KW"/>
</dbReference>
<evidence type="ECO:0000313" key="8">
    <source>
        <dbReference type="Proteomes" id="UP000694389"/>
    </source>
</evidence>
<evidence type="ECO:0000256" key="3">
    <source>
        <dbReference type="ARBA" id="ARBA00022514"/>
    </source>
</evidence>
<dbReference type="PRINTS" id="PR01932">
    <property type="entry name" value="INTRLEUKIN17"/>
</dbReference>
<reference evidence="7" key="1">
    <citation type="submission" date="2025-08" db="UniProtKB">
        <authorList>
            <consortium name="Ensembl"/>
        </authorList>
    </citation>
    <scope>IDENTIFICATION</scope>
</reference>
<dbReference type="GO" id="GO:0006954">
    <property type="term" value="P:inflammatory response"/>
    <property type="evidence" value="ECO:0007669"/>
    <property type="project" value="InterPro"/>
</dbReference>
<sequence length="230" mass="25766">MDSHSKADPLTTGQREDAETDRMMDMKQVSETQTGRDRLLSLPPPSLQLTPVCVCVCVCVSVCLSLPQILIFGLFLVPVWTSRCYEERELAGAAERKLQNRYPQPADPSTTVTSGSPASCPVELYQTQPPPREYSGRSLSPWRYIHVTKEDHFPTTYAEAQCLCSGCILFQDNSQLPEHSLSYNSVPLTQKRVFLKRELCSGNDDVKRYQLKPVNVEVAVGCTCVRVNYS</sequence>
<proteinExistence type="inferred from homology"/>
<evidence type="ECO:0000313" key="7">
    <source>
        <dbReference type="Ensembl" id="ENSDLAP00005082760.1"/>
    </source>
</evidence>
<evidence type="ECO:0000256" key="1">
    <source>
        <dbReference type="ARBA" id="ARBA00004613"/>
    </source>
</evidence>
<protein>
    <recommendedName>
        <fullName evidence="9">Interleukin-17C</fullName>
    </recommendedName>
</protein>
<evidence type="ECO:0000256" key="5">
    <source>
        <dbReference type="ARBA" id="ARBA00022729"/>
    </source>
</evidence>
<dbReference type="SUPFAM" id="SSF57501">
    <property type="entry name" value="Cystine-knot cytokines"/>
    <property type="match status" value="1"/>
</dbReference>